<evidence type="ECO:0000256" key="5">
    <source>
        <dbReference type="SAM" id="SignalP"/>
    </source>
</evidence>
<dbReference type="InterPro" id="IPR016166">
    <property type="entry name" value="FAD-bd_PCMH"/>
</dbReference>
<feature type="chain" id="PRO_5034704726" description="FAD-binding PCMH-type domain-containing protein" evidence="5">
    <location>
        <begin position="25"/>
        <end position="478"/>
    </location>
</feature>
<feature type="domain" description="FAD-binding PCMH-type" evidence="6">
    <location>
        <begin position="63"/>
        <end position="233"/>
    </location>
</feature>
<dbReference type="SUPFAM" id="SSF56176">
    <property type="entry name" value="FAD-binding/transporter-associated domain-like"/>
    <property type="match status" value="1"/>
</dbReference>
<sequence>MLTKDALLLSLFLIFRALSVSSEAQSIDPVCSKISHAISNASQVFLPGDPTYEKDILHYASSSTQRSRCVVEAGSPPDIAKILAVLQATRSPFAVKGGGHATNPGFSSTPGVHISMARFSEVEYHATQQTVDVGAGVVWDEVYSVLEPFGVNALGGRVTGIGVAGFTLGGGYSWKSNQYGLAVDNVVAFELVTPNGKIVNVTHGSDPELFFGLKGGFNNFGIVTKFTLKVFPQTQVWGGLIFNAESMIPAVSAATAKFQAEVKDPKAAIITLVSEVLFYDAPTPPKGIFDDFLAIPATTTDISTRSFLSLVLSSPVTNISKRGMYEGLPIIQATPEVLKVIVNETKFWGPALENKSALSLSYSVELFLPTLYSHNTEKTAFPPVRNIPFQPFNLAFSWNSSEFDRDFNSAMLTSATHVKQKAIALGQEQLKNAPTYPNYAALGTPLQEMYGANIPALRQLKSRIDPDNVMSLAGGWKF</sequence>
<evidence type="ECO:0000256" key="1">
    <source>
        <dbReference type="ARBA" id="ARBA00005466"/>
    </source>
</evidence>
<dbReference type="Pfam" id="PF01565">
    <property type="entry name" value="FAD_binding_4"/>
    <property type="match status" value="1"/>
</dbReference>
<evidence type="ECO:0000313" key="8">
    <source>
        <dbReference type="Proteomes" id="UP000567179"/>
    </source>
</evidence>
<dbReference type="PANTHER" id="PTHR42973:SF13">
    <property type="entry name" value="FAD-BINDING PCMH-TYPE DOMAIN-CONTAINING PROTEIN"/>
    <property type="match status" value="1"/>
</dbReference>
<dbReference type="InterPro" id="IPR016169">
    <property type="entry name" value="FAD-bd_PCMH_sub2"/>
</dbReference>
<dbReference type="GO" id="GO:0016491">
    <property type="term" value="F:oxidoreductase activity"/>
    <property type="evidence" value="ECO:0007669"/>
    <property type="project" value="UniProtKB-KW"/>
</dbReference>
<dbReference type="EMBL" id="JAACJJ010000014">
    <property type="protein sequence ID" value="KAF5327189.1"/>
    <property type="molecule type" value="Genomic_DNA"/>
</dbReference>
<dbReference type="Proteomes" id="UP000567179">
    <property type="component" value="Unassembled WGS sequence"/>
</dbReference>
<feature type="signal peptide" evidence="5">
    <location>
        <begin position="1"/>
        <end position="24"/>
    </location>
</feature>
<organism evidence="7 8">
    <name type="scientific">Psilocybe cf. subviscida</name>
    <dbReference type="NCBI Taxonomy" id="2480587"/>
    <lineage>
        <taxon>Eukaryota</taxon>
        <taxon>Fungi</taxon>
        <taxon>Dikarya</taxon>
        <taxon>Basidiomycota</taxon>
        <taxon>Agaricomycotina</taxon>
        <taxon>Agaricomycetes</taxon>
        <taxon>Agaricomycetidae</taxon>
        <taxon>Agaricales</taxon>
        <taxon>Agaricineae</taxon>
        <taxon>Strophariaceae</taxon>
        <taxon>Psilocybe</taxon>
    </lineage>
</organism>
<dbReference type="OrthoDB" id="2151789at2759"/>
<keyword evidence="5" id="KW-0732">Signal</keyword>
<keyword evidence="8" id="KW-1185">Reference proteome</keyword>
<comment type="similarity">
    <text evidence="1">Belongs to the oxygen-dependent FAD-linked oxidoreductase family.</text>
</comment>
<dbReference type="InterPro" id="IPR050416">
    <property type="entry name" value="FAD-linked_Oxidoreductase"/>
</dbReference>
<protein>
    <recommendedName>
        <fullName evidence="6">FAD-binding PCMH-type domain-containing protein</fullName>
    </recommendedName>
</protein>
<dbReference type="Gene3D" id="3.30.465.10">
    <property type="match status" value="1"/>
</dbReference>
<evidence type="ECO:0000256" key="2">
    <source>
        <dbReference type="ARBA" id="ARBA00022630"/>
    </source>
</evidence>
<gene>
    <name evidence="7" type="ORF">D9619_004973</name>
</gene>
<evidence type="ECO:0000256" key="3">
    <source>
        <dbReference type="ARBA" id="ARBA00022827"/>
    </source>
</evidence>
<keyword evidence="3" id="KW-0274">FAD</keyword>
<dbReference type="PANTHER" id="PTHR42973">
    <property type="entry name" value="BINDING OXIDOREDUCTASE, PUTATIVE (AFU_ORTHOLOGUE AFUA_1G17690)-RELATED"/>
    <property type="match status" value="1"/>
</dbReference>
<reference evidence="7 8" key="1">
    <citation type="journal article" date="2020" name="ISME J.">
        <title>Uncovering the hidden diversity of litter-decomposition mechanisms in mushroom-forming fungi.</title>
        <authorList>
            <person name="Floudas D."/>
            <person name="Bentzer J."/>
            <person name="Ahren D."/>
            <person name="Johansson T."/>
            <person name="Persson P."/>
            <person name="Tunlid A."/>
        </authorList>
    </citation>
    <scope>NUCLEOTIDE SEQUENCE [LARGE SCALE GENOMIC DNA]</scope>
    <source>
        <strain evidence="7 8">CBS 101986</strain>
    </source>
</reference>
<accession>A0A8H5BQ57</accession>
<dbReference type="InterPro" id="IPR036318">
    <property type="entry name" value="FAD-bd_PCMH-like_sf"/>
</dbReference>
<keyword evidence="4" id="KW-0560">Oxidoreductase</keyword>
<evidence type="ECO:0000313" key="7">
    <source>
        <dbReference type="EMBL" id="KAF5327189.1"/>
    </source>
</evidence>
<evidence type="ECO:0000259" key="6">
    <source>
        <dbReference type="PROSITE" id="PS51387"/>
    </source>
</evidence>
<dbReference type="GO" id="GO:0071949">
    <property type="term" value="F:FAD binding"/>
    <property type="evidence" value="ECO:0007669"/>
    <property type="project" value="InterPro"/>
</dbReference>
<dbReference type="PROSITE" id="PS51387">
    <property type="entry name" value="FAD_PCMH"/>
    <property type="match status" value="1"/>
</dbReference>
<comment type="caution">
    <text evidence="7">The sequence shown here is derived from an EMBL/GenBank/DDBJ whole genome shotgun (WGS) entry which is preliminary data.</text>
</comment>
<name>A0A8H5BQ57_9AGAR</name>
<keyword evidence="2" id="KW-0285">Flavoprotein</keyword>
<proteinExistence type="inferred from homology"/>
<evidence type="ECO:0000256" key="4">
    <source>
        <dbReference type="ARBA" id="ARBA00023002"/>
    </source>
</evidence>
<dbReference type="AlphaFoldDB" id="A0A8H5BQ57"/>
<dbReference type="InterPro" id="IPR006094">
    <property type="entry name" value="Oxid_FAD_bind_N"/>
</dbReference>